<name>A0A816MJV2_BRANA</name>
<reference evidence="3" key="1">
    <citation type="submission" date="2021-01" db="EMBL/GenBank/DDBJ databases">
        <authorList>
            <consortium name="Genoscope - CEA"/>
            <person name="William W."/>
        </authorList>
    </citation>
    <scope>NUCLEOTIDE SEQUENCE</scope>
</reference>
<feature type="compositionally biased region" description="Polar residues" evidence="1">
    <location>
        <begin position="454"/>
        <end position="474"/>
    </location>
</feature>
<dbReference type="SUPFAM" id="SSF54236">
    <property type="entry name" value="Ubiquitin-like"/>
    <property type="match status" value="1"/>
</dbReference>
<feature type="region of interest" description="Disordered" evidence="1">
    <location>
        <begin position="403"/>
        <end position="501"/>
    </location>
</feature>
<dbReference type="EMBL" id="HG994371">
    <property type="protein sequence ID" value="CAF2014925.1"/>
    <property type="molecule type" value="Genomic_DNA"/>
</dbReference>
<feature type="non-terminal residue" evidence="3">
    <location>
        <position position="1"/>
    </location>
</feature>
<dbReference type="AlphaFoldDB" id="A0A816MJV2"/>
<dbReference type="Proteomes" id="UP001295469">
    <property type="component" value="Chromosome C07"/>
</dbReference>
<dbReference type="Pfam" id="PF00240">
    <property type="entry name" value="ubiquitin"/>
    <property type="match status" value="1"/>
</dbReference>
<dbReference type="PANTHER" id="PTHR15204">
    <property type="entry name" value="LARGE PROLINE-RICH PROTEIN BAG6"/>
    <property type="match status" value="1"/>
</dbReference>
<sequence>SVSSPRNRLSSLEETLSRVRFIDRFPLPPCLSWFRFSSSPIEFIEVQKVFERMAHNGNDEVMASQCASAMVDINIKTLDSQTHTLRVDKCVPVPALKEQIASVTGVVTEQQRLICRGQVMKDDQLLSAYHVEDGHTLHMVVRQPISPLSEGLTGNAAADPAASAGDQPSGQRSRVLVGSFNIDQADGVYSDLGQIVSAVLGSLGISNTEGGGNGMEGIDSMGPLLESLTRSSGGRSVTPNEADQTSTPLASSQPAVIPDSLSTLSEYLNHLRQEFAANGSNANNLQVPVNSMGNVQESASTTGESRIPRPSHLAEVLQSTRQLLTGEVADCLSNLSRQLVDHVNVTDPSTRRLCQSNMIQSGTLLENLGISLMELGRTTMMLRLGQTPDDAVVNAGPAVFISPTGGNPLPSHSSRTGTSTGGLQAGTTHSSPFGGQSVTSTPRNIEIRIRTGSWMPSSGTNQREESNTQQTPGQSVPPPPSGTTDSSPSVRGPSETPRNPVALVIPVVARYQQVSTGERNSTGLNGVHQPVAESSRQPQSASTPGDSTSAPGARGFAEFRNRIHQILRPVTSREEPQVAVYSSATASTETNEAVSNAQVEPAATGMDEGNFISSVLQQIMPFISQNVPSSSSAETAGRASNSNRQASSRQEEEGAERGESSRRPEPPSSPESKRQKVTLVKMVNEAKANNPNWGS</sequence>
<dbReference type="PANTHER" id="PTHR15204:SF0">
    <property type="entry name" value="LARGE PROLINE-RICH PROTEIN BAG6"/>
    <property type="match status" value="1"/>
</dbReference>
<feature type="region of interest" description="Disordered" evidence="1">
    <location>
        <begin position="151"/>
        <end position="172"/>
    </location>
</feature>
<feature type="domain" description="Ubiquitin-like" evidence="2">
    <location>
        <begin position="71"/>
        <end position="146"/>
    </location>
</feature>
<dbReference type="InterPro" id="IPR029071">
    <property type="entry name" value="Ubiquitin-like_domsf"/>
</dbReference>
<feature type="compositionally biased region" description="Polar residues" evidence="1">
    <location>
        <begin position="425"/>
        <end position="443"/>
    </location>
</feature>
<feature type="compositionally biased region" description="Polar residues" evidence="1">
    <location>
        <begin position="580"/>
        <end position="593"/>
    </location>
</feature>
<feature type="compositionally biased region" description="Low complexity" evidence="1">
    <location>
        <begin position="638"/>
        <end position="648"/>
    </location>
</feature>
<feature type="region of interest" description="Disordered" evidence="1">
    <location>
        <begin position="626"/>
        <end position="677"/>
    </location>
</feature>
<proteinExistence type="predicted"/>
<dbReference type="InterPro" id="IPR000626">
    <property type="entry name" value="Ubiquitin-like_dom"/>
</dbReference>
<feature type="region of interest" description="Disordered" evidence="1">
    <location>
        <begin position="571"/>
        <end position="593"/>
    </location>
</feature>
<dbReference type="PROSITE" id="PS50053">
    <property type="entry name" value="UBIQUITIN_2"/>
    <property type="match status" value="1"/>
</dbReference>
<evidence type="ECO:0000313" key="3">
    <source>
        <dbReference type="EMBL" id="CAF2014925.1"/>
    </source>
</evidence>
<organism evidence="3">
    <name type="scientific">Brassica napus</name>
    <name type="common">Rape</name>
    <dbReference type="NCBI Taxonomy" id="3708"/>
    <lineage>
        <taxon>Eukaryota</taxon>
        <taxon>Viridiplantae</taxon>
        <taxon>Streptophyta</taxon>
        <taxon>Embryophyta</taxon>
        <taxon>Tracheophyta</taxon>
        <taxon>Spermatophyta</taxon>
        <taxon>Magnoliopsida</taxon>
        <taxon>eudicotyledons</taxon>
        <taxon>Gunneridae</taxon>
        <taxon>Pentapetalae</taxon>
        <taxon>rosids</taxon>
        <taxon>malvids</taxon>
        <taxon>Brassicales</taxon>
        <taxon>Brassicaceae</taxon>
        <taxon>Brassiceae</taxon>
        <taxon>Brassica</taxon>
    </lineage>
</organism>
<gene>
    <name evidence="3" type="ORF">DARMORV10_C07P42610.1</name>
</gene>
<feature type="region of interest" description="Disordered" evidence="1">
    <location>
        <begin position="211"/>
        <end position="255"/>
    </location>
</feature>
<protein>
    <submittedName>
        <fullName evidence="3">(rape) hypothetical protein</fullName>
    </submittedName>
</protein>
<feature type="compositionally biased region" description="Polar residues" evidence="1">
    <location>
        <begin position="228"/>
        <end position="255"/>
    </location>
</feature>
<dbReference type="CDD" id="cd17039">
    <property type="entry name" value="Ubl_ubiquitin_like"/>
    <property type="match status" value="1"/>
</dbReference>
<accession>A0A816MJV2</accession>
<dbReference type="FunFam" id="3.10.20.90:FF:000154">
    <property type="entry name" value="Large proline-rich protein BAG6"/>
    <property type="match status" value="1"/>
</dbReference>
<evidence type="ECO:0000256" key="1">
    <source>
        <dbReference type="SAM" id="MobiDB-lite"/>
    </source>
</evidence>
<feature type="compositionally biased region" description="Polar residues" evidence="1">
    <location>
        <begin position="532"/>
        <end position="550"/>
    </location>
</feature>
<feature type="compositionally biased region" description="Basic and acidic residues" evidence="1">
    <location>
        <begin position="649"/>
        <end position="665"/>
    </location>
</feature>
<dbReference type="SMART" id="SM00213">
    <property type="entry name" value="UBQ"/>
    <property type="match status" value="1"/>
</dbReference>
<dbReference type="Gene3D" id="3.10.20.90">
    <property type="entry name" value="Phosphatidylinositol 3-kinase Catalytic Subunit, Chain A, domain 1"/>
    <property type="match status" value="1"/>
</dbReference>
<feature type="region of interest" description="Disordered" evidence="1">
    <location>
        <begin position="516"/>
        <end position="553"/>
    </location>
</feature>
<evidence type="ECO:0000259" key="2">
    <source>
        <dbReference type="PROSITE" id="PS50053"/>
    </source>
</evidence>